<dbReference type="GO" id="GO:0003676">
    <property type="term" value="F:nucleic acid binding"/>
    <property type="evidence" value="ECO:0007669"/>
    <property type="project" value="InterPro"/>
</dbReference>
<dbReference type="GO" id="GO:0004520">
    <property type="term" value="F:DNA endonuclease activity"/>
    <property type="evidence" value="ECO:0007669"/>
    <property type="project" value="TreeGrafter"/>
</dbReference>
<dbReference type="Proteomes" id="UP001059041">
    <property type="component" value="Linkage Group LG25"/>
</dbReference>
<evidence type="ECO:0000313" key="6">
    <source>
        <dbReference type="EMBL" id="KAI7790915.1"/>
    </source>
</evidence>
<dbReference type="InterPro" id="IPR002711">
    <property type="entry name" value="HNH"/>
</dbReference>
<dbReference type="EMBL" id="JAFHDT010000025">
    <property type="protein sequence ID" value="KAI7790915.1"/>
    <property type="molecule type" value="Genomic_DNA"/>
</dbReference>
<dbReference type="GO" id="GO:0004386">
    <property type="term" value="F:helicase activity"/>
    <property type="evidence" value="ECO:0007669"/>
    <property type="project" value="UniProtKB-KW"/>
</dbReference>
<evidence type="ECO:0000256" key="1">
    <source>
        <dbReference type="ARBA" id="ARBA00022741"/>
    </source>
</evidence>
<gene>
    <name evidence="6" type="ORF">IRJ41_004362</name>
</gene>
<protein>
    <submittedName>
        <fullName evidence="6">DNA annealing helicase and endonuclease ZRANB3</fullName>
    </submittedName>
</protein>
<name>A0A9W7T3D0_TRIRA</name>
<keyword evidence="4" id="KW-0067">ATP-binding</keyword>
<keyword evidence="6" id="KW-0255">Endonuclease</keyword>
<sequence length="116" mass="13290">MPTLWRRFPRIPNASSTSSSRLVPLKLLIPLKHLESLTTVLNEMIQNPAEGQFWQVDHINPVYKGGGQCTMENLQTLCTVCHRMRTAQQAKERGQMKRDHAATKLASDITRFFLKK</sequence>
<dbReference type="GO" id="GO:0008270">
    <property type="term" value="F:zinc ion binding"/>
    <property type="evidence" value="ECO:0007669"/>
    <property type="project" value="InterPro"/>
</dbReference>
<evidence type="ECO:0000313" key="7">
    <source>
        <dbReference type="Proteomes" id="UP001059041"/>
    </source>
</evidence>
<dbReference type="CDD" id="cd00085">
    <property type="entry name" value="HNHc"/>
    <property type="match status" value="1"/>
</dbReference>
<keyword evidence="1" id="KW-0547">Nucleotide-binding</keyword>
<accession>A0A9W7T3D0</accession>
<comment type="caution">
    <text evidence="6">The sequence shown here is derived from an EMBL/GenBank/DDBJ whole genome shotgun (WGS) entry which is preliminary data.</text>
</comment>
<dbReference type="PANTHER" id="PTHR45766">
    <property type="entry name" value="DNA ANNEALING HELICASE AND ENDONUCLEASE ZRANB3 FAMILY MEMBER"/>
    <property type="match status" value="1"/>
</dbReference>
<dbReference type="Gene3D" id="1.10.30.50">
    <property type="match status" value="1"/>
</dbReference>
<keyword evidence="6" id="KW-0540">Nuclease</keyword>
<keyword evidence="3 6" id="KW-0347">Helicase</keyword>
<dbReference type="Pfam" id="PF01844">
    <property type="entry name" value="HNH"/>
    <property type="match status" value="1"/>
</dbReference>
<dbReference type="GO" id="GO:0006281">
    <property type="term" value="P:DNA repair"/>
    <property type="evidence" value="ECO:0007669"/>
    <property type="project" value="TreeGrafter"/>
</dbReference>
<keyword evidence="7" id="KW-1185">Reference proteome</keyword>
<dbReference type="GO" id="GO:0043596">
    <property type="term" value="C:nuclear replication fork"/>
    <property type="evidence" value="ECO:0007669"/>
    <property type="project" value="TreeGrafter"/>
</dbReference>
<dbReference type="GO" id="GO:0016787">
    <property type="term" value="F:hydrolase activity"/>
    <property type="evidence" value="ECO:0007669"/>
    <property type="project" value="UniProtKB-KW"/>
</dbReference>
<reference evidence="6" key="1">
    <citation type="submission" date="2021-02" db="EMBL/GenBank/DDBJ databases">
        <title>Comparative genomics reveals that relaxation of natural selection precedes convergent phenotypic evolution of cavefish.</title>
        <authorList>
            <person name="Peng Z."/>
        </authorList>
    </citation>
    <scope>NUCLEOTIDE SEQUENCE</scope>
    <source>
        <tissue evidence="6">Muscle</tissue>
    </source>
</reference>
<evidence type="ECO:0000256" key="4">
    <source>
        <dbReference type="ARBA" id="ARBA00022840"/>
    </source>
</evidence>
<proteinExistence type="predicted"/>
<organism evidence="6 7">
    <name type="scientific">Triplophysa rosa</name>
    <name type="common">Cave loach</name>
    <dbReference type="NCBI Taxonomy" id="992332"/>
    <lineage>
        <taxon>Eukaryota</taxon>
        <taxon>Metazoa</taxon>
        <taxon>Chordata</taxon>
        <taxon>Craniata</taxon>
        <taxon>Vertebrata</taxon>
        <taxon>Euteleostomi</taxon>
        <taxon>Actinopterygii</taxon>
        <taxon>Neopterygii</taxon>
        <taxon>Teleostei</taxon>
        <taxon>Ostariophysi</taxon>
        <taxon>Cypriniformes</taxon>
        <taxon>Nemacheilidae</taxon>
        <taxon>Triplophysa</taxon>
    </lineage>
</organism>
<evidence type="ECO:0000256" key="3">
    <source>
        <dbReference type="ARBA" id="ARBA00022806"/>
    </source>
</evidence>
<dbReference type="PANTHER" id="PTHR45766:SF3">
    <property type="entry name" value="DNA ANNEALING HELICASE AND ENDONUCLEASE ZRANB3"/>
    <property type="match status" value="1"/>
</dbReference>
<keyword evidence="2" id="KW-0378">Hydrolase</keyword>
<evidence type="ECO:0000259" key="5">
    <source>
        <dbReference type="Pfam" id="PF01844"/>
    </source>
</evidence>
<dbReference type="GO" id="GO:0005524">
    <property type="term" value="F:ATP binding"/>
    <property type="evidence" value="ECO:0007669"/>
    <property type="project" value="UniProtKB-KW"/>
</dbReference>
<dbReference type="InterPro" id="IPR003615">
    <property type="entry name" value="HNH_nuc"/>
</dbReference>
<feature type="domain" description="HNH" evidence="5">
    <location>
        <begin position="52"/>
        <end position="87"/>
    </location>
</feature>
<dbReference type="GO" id="GO:0031297">
    <property type="term" value="P:replication fork processing"/>
    <property type="evidence" value="ECO:0007669"/>
    <property type="project" value="TreeGrafter"/>
</dbReference>
<dbReference type="AlphaFoldDB" id="A0A9W7T3D0"/>
<evidence type="ECO:0000256" key="2">
    <source>
        <dbReference type="ARBA" id="ARBA00022801"/>
    </source>
</evidence>